<feature type="domain" description="SMC hinge" evidence="8">
    <location>
        <begin position="521"/>
        <end position="638"/>
    </location>
</feature>
<comment type="caution">
    <text evidence="9">The sequence shown here is derived from an EMBL/GenBank/DDBJ whole genome shotgun (WGS) entry which is preliminary data.</text>
</comment>
<dbReference type="Gene3D" id="3.30.70.1620">
    <property type="match status" value="1"/>
</dbReference>
<dbReference type="CDD" id="cd03278">
    <property type="entry name" value="ABC_SMC_barmotin"/>
    <property type="match status" value="1"/>
</dbReference>
<dbReference type="PIRSF" id="PIRSF005719">
    <property type="entry name" value="SMC"/>
    <property type="match status" value="1"/>
</dbReference>
<dbReference type="GO" id="GO:0030261">
    <property type="term" value="P:chromosome condensation"/>
    <property type="evidence" value="ECO:0007669"/>
    <property type="project" value="InterPro"/>
</dbReference>
<protein>
    <recommendedName>
        <fullName evidence="7">Chromosome partition protein Smc</fullName>
    </recommendedName>
</protein>
<dbReference type="InterPro" id="IPR010935">
    <property type="entry name" value="SMC_hinge"/>
</dbReference>
<evidence type="ECO:0000256" key="3">
    <source>
        <dbReference type="ARBA" id="ARBA00022741"/>
    </source>
</evidence>
<feature type="binding site" evidence="7">
    <location>
        <begin position="32"/>
        <end position="39"/>
    </location>
    <ligand>
        <name>ATP</name>
        <dbReference type="ChEBI" id="CHEBI:30616"/>
    </ligand>
</feature>
<dbReference type="SUPFAM" id="SSF75553">
    <property type="entry name" value="Smc hinge domain"/>
    <property type="match status" value="1"/>
</dbReference>
<dbReference type="Pfam" id="PF02463">
    <property type="entry name" value="SMC_N"/>
    <property type="match status" value="1"/>
</dbReference>
<gene>
    <name evidence="7 9" type="primary">smc</name>
    <name evidence="9" type="ORF">D5281_02970</name>
</gene>
<organism evidence="9 10">
    <name type="scientific">Parablautia muri</name>
    <dbReference type="NCBI Taxonomy" id="2320879"/>
    <lineage>
        <taxon>Bacteria</taxon>
        <taxon>Bacillati</taxon>
        <taxon>Bacillota</taxon>
        <taxon>Clostridia</taxon>
        <taxon>Lachnospirales</taxon>
        <taxon>Lachnospiraceae</taxon>
        <taxon>Parablautia</taxon>
    </lineage>
</organism>
<dbReference type="Gene3D" id="3.40.50.300">
    <property type="entry name" value="P-loop containing nucleotide triphosphate hydrolases"/>
    <property type="match status" value="2"/>
</dbReference>
<dbReference type="GO" id="GO:0007059">
    <property type="term" value="P:chromosome segregation"/>
    <property type="evidence" value="ECO:0007669"/>
    <property type="project" value="UniProtKB-UniRule"/>
</dbReference>
<dbReference type="RefSeq" id="WP_160558652.1">
    <property type="nucleotide sequence ID" value="NZ_QZDT01000002.1"/>
</dbReference>
<evidence type="ECO:0000313" key="9">
    <source>
        <dbReference type="EMBL" id="NBJ91578.1"/>
    </source>
</evidence>
<dbReference type="NCBIfam" id="TIGR02168">
    <property type="entry name" value="SMC_prok_B"/>
    <property type="match status" value="1"/>
</dbReference>
<proteinExistence type="inferred from homology"/>
<feature type="coiled-coil region" evidence="7">
    <location>
        <begin position="745"/>
        <end position="811"/>
    </location>
</feature>
<comment type="similarity">
    <text evidence="7">Belongs to the SMC family.</text>
</comment>
<reference evidence="9" key="1">
    <citation type="submission" date="2018-09" db="EMBL/GenBank/DDBJ databases">
        <title>Murine metabolic-syndrome-specific gut microbial biobank.</title>
        <authorList>
            <person name="Liu C."/>
        </authorList>
    </citation>
    <scope>NUCLEOTIDE SEQUENCE</scope>
    <source>
        <strain evidence="9">D42-62</strain>
    </source>
</reference>
<evidence type="ECO:0000256" key="6">
    <source>
        <dbReference type="ARBA" id="ARBA00023125"/>
    </source>
</evidence>
<keyword evidence="3 7" id="KW-0547">Nucleotide-binding</keyword>
<comment type="function">
    <text evidence="7">Required for chromosome condensation and partitioning.</text>
</comment>
<dbReference type="EMBL" id="QZDT01000002">
    <property type="protein sequence ID" value="NBJ91578.1"/>
    <property type="molecule type" value="Genomic_DNA"/>
</dbReference>
<keyword evidence="4 7" id="KW-0067">ATP-binding</keyword>
<dbReference type="Proteomes" id="UP001154420">
    <property type="component" value="Unassembled WGS sequence"/>
</dbReference>
<dbReference type="InterPro" id="IPR036277">
    <property type="entry name" value="SMC_hinge_sf"/>
</dbReference>
<dbReference type="InterPro" id="IPR003395">
    <property type="entry name" value="RecF/RecN/SMC_N"/>
</dbReference>
<dbReference type="OrthoDB" id="9808768at2"/>
<dbReference type="GO" id="GO:0005524">
    <property type="term" value="F:ATP binding"/>
    <property type="evidence" value="ECO:0007669"/>
    <property type="project" value="UniProtKB-UniRule"/>
</dbReference>
<dbReference type="Gene3D" id="1.20.1060.20">
    <property type="match status" value="1"/>
</dbReference>
<dbReference type="GO" id="GO:0007062">
    <property type="term" value="P:sister chromatid cohesion"/>
    <property type="evidence" value="ECO:0007669"/>
    <property type="project" value="InterPro"/>
</dbReference>
<dbReference type="GO" id="GO:0016887">
    <property type="term" value="F:ATP hydrolysis activity"/>
    <property type="evidence" value="ECO:0007669"/>
    <property type="project" value="InterPro"/>
</dbReference>
<dbReference type="GO" id="GO:0006260">
    <property type="term" value="P:DNA replication"/>
    <property type="evidence" value="ECO:0007669"/>
    <property type="project" value="UniProtKB-UniRule"/>
</dbReference>
<keyword evidence="5 7" id="KW-0175">Coiled coil</keyword>
<feature type="coiled-coil region" evidence="7">
    <location>
        <begin position="167"/>
        <end position="317"/>
    </location>
</feature>
<evidence type="ECO:0000256" key="4">
    <source>
        <dbReference type="ARBA" id="ARBA00022840"/>
    </source>
</evidence>
<feature type="coiled-coil region" evidence="7">
    <location>
        <begin position="360"/>
        <end position="471"/>
    </location>
</feature>
<dbReference type="GO" id="GO:0005737">
    <property type="term" value="C:cytoplasm"/>
    <property type="evidence" value="ECO:0007669"/>
    <property type="project" value="UniProtKB-SubCell"/>
</dbReference>
<dbReference type="AlphaFoldDB" id="A0A9X5BD62"/>
<dbReference type="InterPro" id="IPR024704">
    <property type="entry name" value="SMC"/>
</dbReference>
<dbReference type="InterPro" id="IPR027417">
    <property type="entry name" value="P-loop_NTPase"/>
</dbReference>
<evidence type="ECO:0000256" key="2">
    <source>
        <dbReference type="ARBA" id="ARBA00022490"/>
    </source>
</evidence>
<evidence type="ECO:0000256" key="7">
    <source>
        <dbReference type="HAMAP-Rule" id="MF_01894"/>
    </source>
</evidence>
<dbReference type="FunFam" id="3.40.50.300:FF:000901">
    <property type="entry name" value="Chromosome partition protein Smc"/>
    <property type="match status" value="1"/>
</dbReference>
<evidence type="ECO:0000256" key="5">
    <source>
        <dbReference type="ARBA" id="ARBA00023054"/>
    </source>
</evidence>
<evidence type="ECO:0000313" key="10">
    <source>
        <dbReference type="Proteomes" id="UP001154420"/>
    </source>
</evidence>
<evidence type="ECO:0000259" key="8">
    <source>
        <dbReference type="SMART" id="SM00968"/>
    </source>
</evidence>
<feature type="coiled-coil region" evidence="7">
    <location>
        <begin position="679"/>
        <end position="713"/>
    </location>
</feature>
<dbReference type="SUPFAM" id="SSF52540">
    <property type="entry name" value="P-loop containing nucleoside triphosphate hydrolases"/>
    <property type="match status" value="1"/>
</dbReference>
<comment type="domain">
    <text evidence="7">Contains large globular domains required for ATP hydrolysis at each terminus and a third globular domain forming a flexible hinge near the middle of the molecule. These domains are separated by coiled-coil structures.</text>
</comment>
<dbReference type="InterPro" id="IPR011890">
    <property type="entry name" value="SMC_prok"/>
</dbReference>
<dbReference type="Pfam" id="PF06470">
    <property type="entry name" value="SMC_hinge"/>
    <property type="match status" value="1"/>
</dbReference>
<evidence type="ECO:0000256" key="1">
    <source>
        <dbReference type="ARBA" id="ARBA00004496"/>
    </source>
</evidence>
<name>A0A9X5BD62_9FIRM</name>
<dbReference type="SMART" id="SM00968">
    <property type="entry name" value="SMC_hinge"/>
    <property type="match status" value="1"/>
</dbReference>
<dbReference type="GO" id="GO:0005694">
    <property type="term" value="C:chromosome"/>
    <property type="evidence" value="ECO:0007669"/>
    <property type="project" value="InterPro"/>
</dbReference>
<sequence length="1186" mass="136123">MYLKNIEIQGFKSFANKIVFKFHNGITGIVGPNGSGKSNVADAVRWVLGEQRIKQLRGASMQDVIFSGTEMRKPLGYAYVAITLDNSDHQLAIEFDEVTVARRIYRSGESEYLLNGAPCRLKDVNELFYDTGIGKEGYSIIGQGQIDKILSGKPEERRELFDEAAGIVKFKKRKVAAQKKLEDEKQNLVRVKDILSELEKQIGPLEKQSETARIYLKKREELKNLDVNMFLLEHNRLKEQLKNTQEKFEIADSDLKQTSSQYEQIKEEYEQIQGQIEELEETILAERTTLSDTSVLRGKLEGQINVLREQIKSAKSNEAHFLSREQTVTKEIETKLCDKEKILEDKKVIDSQVAEIEKVRDEAREKLLGVQGRIEELNNRIEADKNMIIEALNIRATIRSKLGRYDTMTEQVNIRKAELTSRLLRIKSDEEQQEENIKKLQEEFETINQEIHALNDSQEQKEEALALIREELSGKDQKLRDTQVSYHQEKSKLEALTNLTERYEGYGGSVKRVMEAREREKGIVGVVADIIKVDKKYETAIETALGGNIQNIVTDDEETAKRMIAFLKQTKAGRATFLPLTSIVKSQEFKNKEALKENGVIGIADSLVTVADRYANVAKALLGRIVVVDGIDNAVRLARKYNYSIRMVTLEGELLTPGGAISGGAYKNNSNLLGRRREMEELSGKVKKYLKEVDVLLNEIEMTKERRNKLRLSLEEDKAALQRKFIEQNTARLNVIKAQERRDEASEGSLELKAEEREIEEQIKEIKQNKLEIQKELEDSELLEKKTEQEIRKLQIELEEKRREESEQSAHVSEWDVEVEKMLQQQEFHQQNVNRIDGEIDRFARELSEIKEGLQKSSEDTKEKESNILSIEQTIAASHTTQGDTEKKLKEDVERKEQLSFKQKNFFKDRESLAEKMSSLDKEVYRLNSQKEKFQENLDNQINYMWDEYEITLSDAAALRNEEFTDLPAMKKEIASLKDQIKKLGDVNVNAIEDYRNLMERFQFLKTQHDDLVEAEKTLEGIIVELDSAMRKQFNEKFAEIGREFDKVFKELFGGGKGTLELMEDEDILEAGIRIIAQPPGKKLQNMMQLSGGEKALTAIALLFAIQNLKPSPFCLLDEIEAALDESNVGRFAKYLHKLTKSTQFIVITHRRGTMEKADRLYGITMQEKGVSTLVSVNLIDKELDD</sequence>
<dbReference type="GO" id="GO:0003677">
    <property type="term" value="F:DNA binding"/>
    <property type="evidence" value="ECO:0007669"/>
    <property type="project" value="UniProtKB-UniRule"/>
</dbReference>
<accession>A0A9X5BD62</accession>
<keyword evidence="2 7" id="KW-0963">Cytoplasm</keyword>
<dbReference type="PANTHER" id="PTHR43977">
    <property type="entry name" value="STRUCTURAL MAINTENANCE OF CHROMOSOMES PROTEIN 3"/>
    <property type="match status" value="1"/>
</dbReference>
<dbReference type="HAMAP" id="MF_01894">
    <property type="entry name" value="Smc_prok"/>
    <property type="match status" value="1"/>
</dbReference>
<keyword evidence="10" id="KW-1185">Reference proteome</keyword>
<comment type="subcellular location">
    <subcellularLocation>
        <location evidence="1 7">Cytoplasm</location>
    </subcellularLocation>
</comment>
<comment type="subunit">
    <text evidence="7">Homodimer.</text>
</comment>
<keyword evidence="6 7" id="KW-0238">DNA-binding</keyword>
<dbReference type="FunFam" id="3.40.50.300:FF:000984">
    <property type="entry name" value="Chromosome partition protein Smc"/>
    <property type="match status" value="1"/>
</dbReference>